<evidence type="ECO:0000313" key="2">
    <source>
        <dbReference type="Proteomes" id="UP000308197"/>
    </source>
</evidence>
<evidence type="ECO:0000313" key="1">
    <source>
        <dbReference type="EMBL" id="TFK84558.1"/>
    </source>
</evidence>
<dbReference type="InterPro" id="IPR036047">
    <property type="entry name" value="F-box-like_dom_sf"/>
</dbReference>
<proteinExistence type="predicted"/>
<gene>
    <name evidence="1" type="ORF">K466DRAFT_221147</name>
</gene>
<accession>A0A5C3P7L3</accession>
<evidence type="ECO:0008006" key="3">
    <source>
        <dbReference type="Google" id="ProtNLM"/>
    </source>
</evidence>
<organism evidence="1 2">
    <name type="scientific">Polyporus arcularius HHB13444</name>
    <dbReference type="NCBI Taxonomy" id="1314778"/>
    <lineage>
        <taxon>Eukaryota</taxon>
        <taxon>Fungi</taxon>
        <taxon>Dikarya</taxon>
        <taxon>Basidiomycota</taxon>
        <taxon>Agaricomycotina</taxon>
        <taxon>Agaricomycetes</taxon>
        <taxon>Polyporales</taxon>
        <taxon>Polyporaceae</taxon>
        <taxon>Polyporus</taxon>
    </lineage>
</organism>
<protein>
    <recommendedName>
        <fullName evidence="3">F-box domain-containing protein</fullName>
    </recommendedName>
</protein>
<dbReference type="AlphaFoldDB" id="A0A5C3P7L3"/>
<dbReference type="Proteomes" id="UP000308197">
    <property type="component" value="Unassembled WGS sequence"/>
</dbReference>
<sequence length="207" mass="23449">MLPQELYDEVIDHLVGQVRTLVTCALVCKRWLLRCRYHLYCKVHLQTRRQLGLFYRSLNTDVSLRKIVASVSVHNPVHSSHTRYTGDDHIDLDIVSVLLVSILPNLDALLVTGHGDPSGMLHMGQITLRCATSLHMLSKLILHNLRFATLAALGRFVLGFPSLKVLHCTNVEVASHRHEHLVQAHTSRRLELSELNVSRHPACRKGR</sequence>
<reference evidence="1 2" key="1">
    <citation type="journal article" date="2019" name="Nat. Ecol. Evol.">
        <title>Megaphylogeny resolves global patterns of mushroom evolution.</title>
        <authorList>
            <person name="Varga T."/>
            <person name="Krizsan K."/>
            <person name="Foldi C."/>
            <person name="Dima B."/>
            <person name="Sanchez-Garcia M."/>
            <person name="Sanchez-Ramirez S."/>
            <person name="Szollosi G.J."/>
            <person name="Szarkandi J.G."/>
            <person name="Papp V."/>
            <person name="Albert L."/>
            <person name="Andreopoulos W."/>
            <person name="Angelini C."/>
            <person name="Antonin V."/>
            <person name="Barry K.W."/>
            <person name="Bougher N.L."/>
            <person name="Buchanan P."/>
            <person name="Buyck B."/>
            <person name="Bense V."/>
            <person name="Catcheside P."/>
            <person name="Chovatia M."/>
            <person name="Cooper J."/>
            <person name="Damon W."/>
            <person name="Desjardin D."/>
            <person name="Finy P."/>
            <person name="Geml J."/>
            <person name="Haridas S."/>
            <person name="Hughes K."/>
            <person name="Justo A."/>
            <person name="Karasinski D."/>
            <person name="Kautmanova I."/>
            <person name="Kiss B."/>
            <person name="Kocsube S."/>
            <person name="Kotiranta H."/>
            <person name="LaButti K.M."/>
            <person name="Lechner B.E."/>
            <person name="Liimatainen K."/>
            <person name="Lipzen A."/>
            <person name="Lukacs Z."/>
            <person name="Mihaltcheva S."/>
            <person name="Morgado L.N."/>
            <person name="Niskanen T."/>
            <person name="Noordeloos M.E."/>
            <person name="Ohm R.A."/>
            <person name="Ortiz-Santana B."/>
            <person name="Ovrebo C."/>
            <person name="Racz N."/>
            <person name="Riley R."/>
            <person name="Savchenko A."/>
            <person name="Shiryaev A."/>
            <person name="Soop K."/>
            <person name="Spirin V."/>
            <person name="Szebenyi C."/>
            <person name="Tomsovsky M."/>
            <person name="Tulloss R.E."/>
            <person name="Uehling J."/>
            <person name="Grigoriev I.V."/>
            <person name="Vagvolgyi C."/>
            <person name="Papp T."/>
            <person name="Martin F.M."/>
            <person name="Miettinen O."/>
            <person name="Hibbett D.S."/>
            <person name="Nagy L.G."/>
        </authorList>
    </citation>
    <scope>NUCLEOTIDE SEQUENCE [LARGE SCALE GENOMIC DNA]</scope>
    <source>
        <strain evidence="1 2">HHB13444</strain>
    </source>
</reference>
<name>A0A5C3P7L3_9APHY</name>
<keyword evidence="2" id="KW-1185">Reference proteome</keyword>
<dbReference type="EMBL" id="ML211309">
    <property type="protein sequence ID" value="TFK84558.1"/>
    <property type="molecule type" value="Genomic_DNA"/>
</dbReference>
<dbReference type="InParanoid" id="A0A5C3P7L3"/>
<dbReference type="SUPFAM" id="SSF81383">
    <property type="entry name" value="F-box domain"/>
    <property type="match status" value="1"/>
</dbReference>